<proteinExistence type="predicted"/>
<evidence type="ECO:0000313" key="3">
    <source>
        <dbReference type="Proteomes" id="UP001234989"/>
    </source>
</evidence>
<evidence type="ECO:0000313" key="2">
    <source>
        <dbReference type="EMBL" id="WMV15715.1"/>
    </source>
</evidence>
<dbReference type="InterPro" id="IPR020568">
    <property type="entry name" value="Ribosomal_Su5_D2-typ_SF"/>
</dbReference>
<dbReference type="GO" id="GO:0005524">
    <property type="term" value="F:ATP binding"/>
    <property type="evidence" value="ECO:0007669"/>
    <property type="project" value="InterPro"/>
</dbReference>
<keyword evidence="3" id="KW-1185">Reference proteome</keyword>
<name>A0AAF0TK02_SOLVR</name>
<organism evidence="2 3">
    <name type="scientific">Solanum verrucosum</name>
    <dbReference type="NCBI Taxonomy" id="315347"/>
    <lineage>
        <taxon>Eukaryota</taxon>
        <taxon>Viridiplantae</taxon>
        <taxon>Streptophyta</taxon>
        <taxon>Embryophyta</taxon>
        <taxon>Tracheophyta</taxon>
        <taxon>Spermatophyta</taxon>
        <taxon>Magnoliopsida</taxon>
        <taxon>eudicotyledons</taxon>
        <taxon>Gunneridae</taxon>
        <taxon>Pentapetalae</taxon>
        <taxon>asterids</taxon>
        <taxon>lamiids</taxon>
        <taxon>Solanales</taxon>
        <taxon>Solanaceae</taxon>
        <taxon>Solanoideae</taxon>
        <taxon>Solaneae</taxon>
        <taxon>Solanum</taxon>
    </lineage>
</organism>
<feature type="domain" description="GHMP kinase N-terminal" evidence="1">
    <location>
        <begin position="51"/>
        <end position="92"/>
    </location>
</feature>
<protein>
    <recommendedName>
        <fullName evidence="1">GHMP kinase N-terminal domain-containing protein</fullName>
    </recommendedName>
</protein>
<dbReference type="AlphaFoldDB" id="A0AAF0TK02"/>
<accession>A0AAF0TK02</accession>
<dbReference type="Proteomes" id="UP001234989">
    <property type="component" value="Chromosome 2"/>
</dbReference>
<dbReference type="Gene3D" id="3.30.230.10">
    <property type="match status" value="1"/>
</dbReference>
<dbReference type="EMBL" id="CP133613">
    <property type="protein sequence ID" value="WMV15715.1"/>
    <property type="molecule type" value="Genomic_DNA"/>
</dbReference>
<dbReference type="SUPFAM" id="SSF54211">
    <property type="entry name" value="Ribosomal protein S5 domain 2-like"/>
    <property type="match status" value="1"/>
</dbReference>
<dbReference type="InterPro" id="IPR014721">
    <property type="entry name" value="Ribsml_uS5_D2-typ_fold_subgr"/>
</dbReference>
<sequence length="108" mass="11874">MPRHEELAIPIFSNLEPVYSNGSHLEEAELGFKNLKCKFLDLFGQTLIYICSISRKIPTGSGLSNSAAFVCASTIAIMASVSVNMPKKEMTLYLHVNVKGISVINRVE</sequence>
<dbReference type="Pfam" id="PF00288">
    <property type="entry name" value="GHMP_kinases_N"/>
    <property type="match status" value="1"/>
</dbReference>
<dbReference type="InterPro" id="IPR006204">
    <property type="entry name" value="GHMP_kinase_N_dom"/>
</dbReference>
<evidence type="ECO:0000259" key="1">
    <source>
        <dbReference type="Pfam" id="PF00288"/>
    </source>
</evidence>
<gene>
    <name evidence="2" type="ORF">MTR67_009100</name>
</gene>
<reference evidence="2" key="1">
    <citation type="submission" date="2023-08" db="EMBL/GenBank/DDBJ databases">
        <title>A de novo genome assembly of Solanum verrucosum Schlechtendal, a Mexican diploid species geographically isolated from the other diploid A-genome species in potato relatives.</title>
        <authorList>
            <person name="Hosaka K."/>
        </authorList>
    </citation>
    <scope>NUCLEOTIDE SEQUENCE</scope>
    <source>
        <tissue evidence="2">Young leaves</tissue>
    </source>
</reference>